<dbReference type="Pfam" id="PF03600">
    <property type="entry name" value="CitMHS"/>
    <property type="match status" value="1"/>
</dbReference>
<keyword evidence="2" id="KW-0813">Transport</keyword>
<feature type="transmembrane region" description="Helical" evidence="6">
    <location>
        <begin position="178"/>
        <end position="198"/>
    </location>
</feature>
<protein>
    <submittedName>
        <fullName evidence="8">Citrate transporter</fullName>
    </submittedName>
</protein>
<accession>A0A2Z3HTI8</accession>
<keyword evidence="9" id="KW-1185">Reference proteome</keyword>
<dbReference type="OrthoDB" id="5329450at2"/>
<organism evidence="8 9">
    <name type="scientific">Phenylobacterium parvum</name>
    <dbReference type="NCBI Taxonomy" id="2201350"/>
    <lineage>
        <taxon>Bacteria</taxon>
        <taxon>Pseudomonadati</taxon>
        <taxon>Pseudomonadota</taxon>
        <taxon>Alphaproteobacteria</taxon>
        <taxon>Caulobacterales</taxon>
        <taxon>Caulobacteraceae</taxon>
        <taxon>Phenylobacterium</taxon>
    </lineage>
</organism>
<evidence type="ECO:0000313" key="9">
    <source>
        <dbReference type="Proteomes" id="UP000247763"/>
    </source>
</evidence>
<feature type="transmembrane region" description="Helical" evidence="6">
    <location>
        <begin position="138"/>
        <end position="158"/>
    </location>
</feature>
<dbReference type="InterPro" id="IPR004680">
    <property type="entry name" value="Cit_transptr-like_dom"/>
</dbReference>
<keyword evidence="4 6" id="KW-1133">Transmembrane helix</keyword>
<evidence type="ECO:0000256" key="3">
    <source>
        <dbReference type="ARBA" id="ARBA00022692"/>
    </source>
</evidence>
<dbReference type="InterPro" id="IPR014738">
    <property type="entry name" value="Citrate_transporter"/>
</dbReference>
<dbReference type="EMBL" id="CP029479">
    <property type="protein sequence ID" value="AWM76691.1"/>
    <property type="molecule type" value="Genomic_DNA"/>
</dbReference>
<feature type="transmembrane region" description="Helical" evidence="6">
    <location>
        <begin position="410"/>
        <end position="429"/>
    </location>
</feature>
<evidence type="ECO:0000259" key="7">
    <source>
        <dbReference type="Pfam" id="PF03600"/>
    </source>
</evidence>
<evidence type="ECO:0000256" key="5">
    <source>
        <dbReference type="ARBA" id="ARBA00023136"/>
    </source>
</evidence>
<evidence type="ECO:0000256" key="6">
    <source>
        <dbReference type="SAM" id="Phobius"/>
    </source>
</evidence>
<evidence type="ECO:0000256" key="4">
    <source>
        <dbReference type="ARBA" id="ARBA00022989"/>
    </source>
</evidence>
<dbReference type="NCBIfam" id="TIGR00784">
    <property type="entry name" value="citMHS"/>
    <property type="match status" value="1"/>
</dbReference>
<comment type="subcellular location">
    <subcellularLocation>
        <location evidence="1">Membrane</location>
        <topology evidence="1">Multi-pass membrane protein</topology>
    </subcellularLocation>
</comment>
<reference evidence="9" key="1">
    <citation type="submission" date="2018-05" db="EMBL/GenBank/DDBJ databases">
        <title>Genome sequencing of Phenylobacterium sp. HYN0004.</title>
        <authorList>
            <person name="Yi H."/>
            <person name="Baek C."/>
        </authorList>
    </citation>
    <scope>NUCLEOTIDE SEQUENCE [LARGE SCALE GENOMIC DNA]</scope>
    <source>
        <strain evidence="9">HYN0004</strain>
    </source>
</reference>
<keyword evidence="3 6" id="KW-0812">Transmembrane</keyword>
<feature type="transmembrane region" description="Helical" evidence="6">
    <location>
        <begin position="229"/>
        <end position="246"/>
    </location>
</feature>
<feature type="transmembrane region" description="Helical" evidence="6">
    <location>
        <begin position="280"/>
        <end position="304"/>
    </location>
</feature>
<keyword evidence="5 6" id="KW-0472">Membrane</keyword>
<proteinExistence type="predicted"/>
<dbReference type="GO" id="GO:0015137">
    <property type="term" value="F:citrate transmembrane transporter activity"/>
    <property type="evidence" value="ECO:0007669"/>
    <property type="project" value="InterPro"/>
</dbReference>
<dbReference type="Proteomes" id="UP000247763">
    <property type="component" value="Chromosome"/>
</dbReference>
<sequence>MDPALAGFLMVAVFTALIMSGRLAPAPALILTPLAFGLLAGHGTDLGPMAVDGLREVAPTGVMLLFAILTFSVLTGAGLFDPLVRAIVRRAGGDPLKVSLGATALAAVISLDGDGSTTYLITCAAMLPLYRRLGMRPLHLACLLMLVSGVMNLSPWGGPTGRAAAALGLDVSAVFLPLLPAMAAGLAAVFGLATVLGLSERRRLGVLDLREAEAEPEAEAGRAPRLLQMLNFLILAALMAGLIAPAFGVKTLPLPVLMMTAFALALTLNHPRPADQAAQVAAHAPAALSVASLIFAAGVLTGVLKGTGMVDAMSSALVAAIPEALGPHLAPAVAAASLPGTFFLSNDAFYFGMLPVLAEAGAVHGIAPADMARAALMGQPFHLLSPLVPSTWLLVGLARVEMGAHQKFTALPAAGVCLAMALAAMATGGF</sequence>
<feature type="domain" description="Citrate transporter-like" evidence="7">
    <location>
        <begin position="57"/>
        <end position="378"/>
    </location>
</feature>
<dbReference type="AlphaFoldDB" id="A0A2Z3HTI8"/>
<name>A0A2Z3HTI8_9CAUL</name>
<feature type="transmembrane region" description="Helical" evidence="6">
    <location>
        <begin position="61"/>
        <end position="80"/>
    </location>
</feature>
<feature type="transmembrane region" description="Helical" evidence="6">
    <location>
        <begin position="348"/>
        <end position="369"/>
    </location>
</feature>
<dbReference type="KEGG" id="phb:HYN04_02280"/>
<evidence type="ECO:0000256" key="1">
    <source>
        <dbReference type="ARBA" id="ARBA00004141"/>
    </source>
</evidence>
<evidence type="ECO:0000313" key="8">
    <source>
        <dbReference type="EMBL" id="AWM76691.1"/>
    </source>
</evidence>
<gene>
    <name evidence="8" type="ORF">HYN04_02280</name>
</gene>
<evidence type="ECO:0000256" key="2">
    <source>
        <dbReference type="ARBA" id="ARBA00022448"/>
    </source>
</evidence>
<dbReference type="GO" id="GO:0016020">
    <property type="term" value="C:membrane"/>
    <property type="evidence" value="ECO:0007669"/>
    <property type="project" value="UniProtKB-SubCell"/>
</dbReference>
<dbReference type="RefSeq" id="WP_110449260.1">
    <property type="nucleotide sequence ID" value="NZ_CP029479.1"/>
</dbReference>